<accession>A0A8H4WPI0</accession>
<feature type="compositionally biased region" description="Polar residues" evidence="1">
    <location>
        <begin position="317"/>
        <end position="331"/>
    </location>
</feature>
<protein>
    <submittedName>
        <fullName evidence="2">Uncharacterized protein</fullName>
    </submittedName>
</protein>
<dbReference type="EMBL" id="JABFAI010000385">
    <property type="protein sequence ID" value="KAF4945079.1"/>
    <property type="molecule type" value="Genomic_DNA"/>
</dbReference>
<sequence length="925" mass="105389">MMEVVGGLAAVLQLSGLLIKGLDKVIKVYRAVKNQPQQLQEFEDELRLMRTNLISVDEILQEVEKAGVQFSIGLGPEDIKKALNSAEKAFLDLLDIFNGIKNKSDSGDSPATIQKTWEKSASTIKHLRARMSTFATFTQSPLLHLHLKLAEHKKCSHYEQFDPVVDYVIEFIESISELEDHVLKERNETEDEIPIGWTRQKMKDIDRDSSQLIMVSRSVLRYTTETSSESLRTRNREWKRKRNRDSHCQDLGSTYGRMSMVSHSSVYNSVSQAQATMSLLGVPLSNRERQDISDWRDHVIPNGSRTRGTSHLKSGSRNHSEQITSVSPPSQKKQREVKQKTSDSVSASPVEPLNVYCEQNTIVKAAMHIISPDFEDMYMRIAQIFKNRMGSNQTAQWAKEIKQQLLYGTNTRESKALGGRDTWMLFEAIFRTTTDSSIKATLNPFISSPLLNEVRFNEGKKLYQRGNLVTAAPLLILCASNERQRGEMRGIYQQEKHVCRPETEKSLLCGKLLCQLDPFSNHAPESLYCSSCEHKSAWPSSWPWLPQFFAFLSLDKYVWTTTKLDNDFYSSAKSAVLQFASVMDHMAEDTMGTLAVASAVMQLLVRKGKAEFDTSNIPLGLYLTWQGTLPYFRSQQNSMLALAKSSSEKAANVGIELLRKQYRRISFTQQLNDRQDPPVLYDRIRSMLVKNGGKLWGSENSRCSDSPVRYPVIELLVTCTPRLQWGVFGAADEIYYLLRRIRRENPLFGWSLEELSYLIRQAIMAGNPMAVAILMQTQKKSHRPMNWPLLFQTCIKDLQPFVPGIDVIPDEGASWQAVEATIHSLPLLSVPEAFSLTEADAPFFVQLHLFLRLTSLIIKLERILKIVELYEMVKRLRRYQAHIMIRRKRIAVDIVDGKFERNRETVVRSLGKGGKQKKGEIRGTA</sequence>
<evidence type="ECO:0000256" key="1">
    <source>
        <dbReference type="SAM" id="MobiDB-lite"/>
    </source>
</evidence>
<feature type="region of interest" description="Disordered" evidence="1">
    <location>
        <begin position="230"/>
        <end position="251"/>
    </location>
</feature>
<evidence type="ECO:0000313" key="2">
    <source>
        <dbReference type="EMBL" id="KAF4945079.1"/>
    </source>
</evidence>
<organism evidence="2 3">
    <name type="scientific">Fusarium gaditjirri</name>
    <dbReference type="NCBI Taxonomy" id="282569"/>
    <lineage>
        <taxon>Eukaryota</taxon>
        <taxon>Fungi</taxon>
        <taxon>Dikarya</taxon>
        <taxon>Ascomycota</taxon>
        <taxon>Pezizomycotina</taxon>
        <taxon>Sordariomycetes</taxon>
        <taxon>Hypocreomycetidae</taxon>
        <taxon>Hypocreales</taxon>
        <taxon>Nectriaceae</taxon>
        <taxon>Fusarium</taxon>
        <taxon>Fusarium nisikadoi species complex</taxon>
    </lineage>
</organism>
<evidence type="ECO:0000313" key="3">
    <source>
        <dbReference type="Proteomes" id="UP000604273"/>
    </source>
</evidence>
<gene>
    <name evidence="2" type="ORF">FGADI_12213</name>
</gene>
<keyword evidence="3" id="KW-1185">Reference proteome</keyword>
<name>A0A8H4WPI0_9HYPO</name>
<dbReference type="OrthoDB" id="5089618at2759"/>
<reference evidence="2" key="1">
    <citation type="journal article" date="2020" name="BMC Genomics">
        <title>Correction to: Identification and distribution of gene clusters required for synthesis of sphingolipid metabolism inhibitors in diverse species of the filamentous fungus Fusarium.</title>
        <authorList>
            <person name="Kim H.S."/>
            <person name="Lohmar J.M."/>
            <person name="Busman M."/>
            <person name="Brown D.W."/>
            <person name="Naumann T.A."/>
            <person name="Divon H.H."/>
            <person name="Lysoe E."/>
            <person name="Uhlig S."/>
            <person name="Proctor R.H."/>
        </authorList>
    </citation>
    <scope>NUCLEOTIDE SEQUENCE</scope>
    <source>
        <strain evidence="2">NRRL 45417</strain>
    </source>
</reference>
<reference evidence="2" key="2">
    <citation type="submission" date="2020-05" db="EMBL/GenBank/DDBJ databases">
        <authorList>
            <person name="Kim H.-S."/>
            <person name="Proctor R.H."/>
            <person name="Brown D.W."/>
        </authorList>
    </citation>
    <scope>NUCLEOTIDE SEQUENCE</scope>
    <source>
        <strain evidence="2">NRRL 45417</strain>
    </source>
</reference>
<feature type="region of interest" description="Disordered" evidence="1">
    <location>
        <begin position="293"/>
        <end position="348"/>
    </location>
</feature>
<dbReference type="Proteomes" id="UP000604273">
    <property type="component" value="Unassembled WGS sequence"/>
</dbReference>
<comment type="caution">
    <text evidence="2">The sequence shown here is derived from an EMBL/GenBank/DDBJ whole genome shotgun (WGS) entry which is preliminary data.</text>
</comment>
<dbReference type="AlphaFoldDB" id="A0A8H4WPI0"/>
<proteinExistence type="predicted"/>